<name>A0A7W8DTV7_9HYPH</name>
<sequence>MDAVLPSVVPQPVAARLTRAAIFLVVTLEPGDDAERAVRKLCADLSGLLRAVGFRDLEGGLSCVLGIGSDAWERLFGAPRPKGLHPFREIRGRHHAVATPGDLLFHIRATRMDLCFELASQVMSRLSGFVTTQDEVHGFSYFDDRDLIGFVDGTENPVDAAAVAATIIGAEDPDFAGGSYVIVQKYLHDLVAWNRVPVADQERIIGREKLSDIELDDAAKPSYAHNVLTSIEENGEPLEILRDNMPFGDIGKGEFGTYFIGYARSPDRIERMLENMFIGLPPGNYDRLLDFSRAVTGSLFFVPSASFLDAVAPDAAPAPAPAPPLAAEEPSQPSAPRGDGSLGIGSLRKGASHE</sequence>
<evidence type="ECO:0000256" key="5">
    <source>
        <dbReference type="ARBA" id="ARBA00023004"/>
    </source>
</evidence>
<protein>
    <submittedName>
        <fullName evidence="10">Putative iron-dependent peroxidase</fullName>
    </submittedName>
</protein>
<comment type="similarity">
    <text evidence="6">Belongs to the DyP-type peroxidase family.</text>
</comment>
<evidence type="ECO:0000256" key="4">
    <source>
        <dbReference type="ARBA" id="ARBA00023002"/>
    </source>
</evidence>
<dbReference type="GO" id="GO:0046872">
    <property type="term" value="F:metal ion binding"/>
    <property type="evidence" value="ECO:0007669"/>
    <property type="project" value="UniProtKB-KW"/>
</dbReference>
<dbReference type="PANTHER" id="PTHR30521">
    <property type="entry name" value="DEFERROCHELATASE/PEROXIDASE"/>
    <property type="match status" value="1"/>
</dbReference>
<dbReference type="Pfam" id="PF20628">
    <property type="entry name" value="Dyp_perox_C"/>
    <property type="match status" value="1"/>
</dbReference>
<keyword evidence="4" id="KW-0560">Oxidoreductase</keyword>
<evidence type="ECO:0000256" key="3">
    <source>
        <dbReference type="ARBA" id="ARBA00022723"/>
    </source>
</evidence>
<dbReference type="EMBL" id="JACHIK010000004">
    <property type="protein sequence ID" value="MBB5042349.1"/>
    <property type="molecule type" value="Genomic_DNA"/>
</dbReference>
<comment type="cofactor">
    <cofactor evidence="1">
        <name>heme b</name>
        <dbReference type="ChEBI" id="CHEBI:60344"/>
    </cofactor>
</comment>
<dbReference type="InterPro" id="IPR006314">
    <property type="entry name" value="Dyp_peroxidase"/>
</dbReference>
<proteinExistence type="inferred from homology"/>
<feature type="domain" description="Dyp-type peroxidase N-terminal" evidence="8">
    <location>
        <begin position="11"/>
        <end position="139"/>
    </location>
</feature>
<dbReference type="AlphaFoldDB" id="A0A7W8DTV7"/>
<organism evidence="10 11">
    <name type="scientific">Shinella fusca</name>
    <dbReference type="NCBI Taxonomy" id="544480"/>
    <lineage>
        <taxon>Bacteria</taxon>
        <taxon>Pseudomonadati</taxon>
        <taxon>Pseudomonadota</taxon>
        <taxon>Alphaproteobacteria</taxon>
        <taxon>Hyphomicrobiales</taxon>
        <taxon>Rhizobiaceae</taxon>
        <taxon>Shinella</taxon>
    </lineage>
</organism>
<evidence type="ECO:0000256" key="7">
    <source>
        <dbReference type="SAM" id="MobiDB-lite"/>
    </source>
</evidence>
<reference evidence="10 11" key="1">
    <citation type="submission" date="2020-08" db="EMBL/GenBank/DDBJ databases">
        <title>Genomic Encyclopedia of Type Strains, Phase IV (KMG-IV): sequencing the most valuable type-strain genomes for metagenomic binning, comparative biology and taxonomic classification.</title>
        <authorList>
            <person name="Goeker M."/>
        </authorList>
    </citation>
    <scope>NUCLEOTIDE SEQUENCE [LARGE SCALE GENOMIC DNA]</scope>
    <source>
        <strain evidence="10 11">DSM 21319</strain>
    </source>
</reference>
<evidence type="ECO:0000256" key="1">
    <source>
        <dbReference type="ARBA" id="ARBA00001970"/>
    </source>
</evidence>
<keyword evidence="11" id="KW-1185">Reference proteome</keyword>
<feature type="domain" description="Dyp-type peroxidase C-terminal" evidence="9">
    <location>
        <begin position="143"/>
        <end position="305"/>
    </location>
</feature>
<evidence type="ECO:0000313" key="10">
    <source>
        <dbReference type="EMBL" id="MBB5042349.1"/>
    </source>
</evidence>
<evidence type="ECO:0000256" key="6">
    <source>
        <dbReference type="ARBA" id="ARBA00025737"/>
    </source>
</evidence>
<gene>
    <name evidence="10" type="ORF">HNQ66_001745</name>
</gene>
<keyword evidence="5" id="KW-0408">Iron</keyword>
<feature type="compositionally biased region" description="Low complexity" evidence="7">
    <location>
        <begin position="325"/>
        <end position="336"/>
    </location>
</feature>
<dbReference type="GO" id="GO:0020037">
    <property type="term" value="F:heme binding"/>
    <property type="evidence" value="ECO:0007669"/>
    <property type="project" value="InterPro"/>
</dbReference>
<keyword evidence="3" id="KW-0479">Metal-binding</keyword>
<dbReference type="GO" id="GO:0004601">
    <property type="term" value="F:peroxidase activity"/>
    <property type="evidence" value="ECO:0007669"/>
    <property type="project" value="UniProtKB-KW"/>
</dbReference>
<evidence type="ECO:0000259" key="9">
    <source>
        <dbReference type="Pfam" id="PF20628"/>
    </source>
</evidence>
<dbReference type="RefSeq" id="WP_184143111.1">
    <property type="nucleotide sequence ID" value="NZ_JACHIK010000004.1"/>
</dbReference>
<comment type="caution">
    <text evidence="10">The sequence shown here is derived from an EMBL/GenBank/DDBJ whole genome shotgun (WGS) entry which is preliminary data.</text>
</comment>
<evidence type="ECO:0000313" key="11">
    <source>
        <dbReference type="Proteomes" id="UP000535406"/>
    </source>
</evidence>
<dbReference type="InterPro" id="IPR048328">
    <property type="entry name" value="Dyp_perox_C"/>
</dbReference>
<evidence type="ECO:0000259" key="8">
    <source>
        <dbReference type="Pfam" id="PF04261"/>
    </source>
</evidence>
<dbReference type="NCBIfam" id="TIGR01413">
    <property type="entry name" value="Dyp_perox_fam"/>
    <property type="match status" value="1"/>
</dbReference>
<dbReference type="InterPro" id="IPR048327">
    <property type="entry name" value="Dyp_perox_N"/>
</dbReference>
<dbReference type="PANTHER" id="PTHR30521:SF0">
    <property type="entry name" value="DYP-TYPE PEROXIDASE FAMILY PROTEIN"/>
    <property type="match status" value="1"/>
</dbReference>
<accession>A0A7W8DTV7</accession>
<dbReference type="PROSITE" id="PS51404">
    <property type="entry name" value="DYP_PEROXIDASE"/>
    <property type="match status" value="1"/>
</dbReference>
<feature type="region of interest" description="Disordered" evidence="7">
    <location>
        <begin position="316"/>
        <end position="354"/>
    </location>
</feature>
<dbReference type="Pfam" id="PF04261">
    <property type="entry name" value="Dyp_perox_N"/>
    <property type="match status" value="1"/>
</dbReference>
<dbReference type="InterPro" id="IPR011008">
    <property type="entry name" value="Dimeric_a/b-barrel"/>
</dbReference>
<keyword evidence="2 10" id="KW-0575">Peroxidase</keyword>
<dbReference type="GO" id="GO:0005829">
    <property type="term" value="C:cytosol"/>
    <property type="evidence" value="ECO:0007669"/>
    <property type="project" value="TreeGrafter"/>
</dbReference>
<dbReference type="Proteomes" id="UP000535406">
    <property type="component" value="Unassembled WGS sequence"/>
</dbReference>
<dbReference type="SUPFAM" id="SSF54909">
    <property type="entry name" value="Dimeric alpha+beta barrel"/>
    <property type="match status" value="1"/>
</dbReference>
<evidence type="ECO:0000256" key="2">
    <source>
        <dbReference type="ARBA" id="ARBA00022559"/>
    </source>
</evidence>